<dbReference type="Gene3D" id="2.60.40.1120">
    <property type="entry name" value="Carboxypeptidase-like, regulatory domain"/>
    <property type="match status" value="1"/>
</dbReference>
<evidence type="ECO:0000256" key="1">
    <source>
        <dbReference type="ARBA" id="ARBA00004571"/>
    </source>
</evidence>
<evidence type="ECO:0000256" key="5">
    <source>
        <dbReference type="ARBA" id="ARBA00023136"/>
    </source>
</evidence>
<reference evidence="8 9" key="1">
    <citation type="submission" date="2018-08" db="EMBL/GenBank/DDBJ databases">
        <title>Acidipila sp. 4G-K13, an acidobacterium isolated from forest soil.</title>
        <authorList>
            <person name="Gao Z.-H."/>
            <person name="Qiu L.-H."/>
        </authorList>
    </citation>
    <scope>NUCLEOTIDE SEQUENCE [LARGE SCALE GENOMIC DNA]</scope>
    <source>
        <strain evidence="8 9">4G-K13</strain>
    </source>
</reference>
<dbReference type="PANTHER" id="PTHR30069:SF46">
    <property type="entry name" value="OAR PROTEIN"/>
    <property type="match status" value="1"/>
</dbReference>
<name>A0A372IW94_9BACT</name>
<dbReference type="Gene3D" id="2.40.170.20">
    <property type="entry name" value="TonB-dependent receptor, beta-barrel domain"/>
    <property type="match status" value="1"/>
</dbReference>
<keyword evidence="9" id="KW-1185">Reference proteome</keyword>
<dbReference type="InterPro" id="IPR057601">
    <property type="entry name" value="Oar-like_b-barrel"/>
</dbReference>
<dbReference type="InterPro" id="IPR008969">
    <property type="entry name" value="CarboxyPept-like_regulatory"/>
</dbReference>
<evidence type="ECO:0000313" key="9">
    <source>
        <dbReference type="Proteomes" id="UP000264702"/>
    </source>
</evidence>
<sequence>MRHVIVGRTAELIRAFEEEPVFMRRAAITLLCVLFFAGHLFAQAGNASLTGFIQDSSKAFIPGVRVTAINTDTNQQFEGETNKAGSYSLSALPVGPYRMQIEKLGFRTILKEGLFLHTQDVLQINFHMAIGSASETVTVSGADNHINTTDAAVSTVIDRQFVQNIPMNGRSFQTLILLSPGVVTNTPQIGAGTPPANDQGEYSVNGMRTDANNFMVDGASASNNPGYTSAAGSAGMLESATMLGTTQTMLPIDAMEEFRISTSTYSAEYGRQPGAQVSFRSRSGTNEFHGTLYDYLRNSAFDANNWFNTYSTAPTPTPAERQNDFGGTLGGPLFVPHLYSGKDRAFFFFGYEGLRLTQPQAATIYYVPSNGTFNTATYAKPEYENLRKYAPAALQPVLNAFPAPNCSTAQDPQCVDYGLGGSPYLQTAPSTGVLDSVIARIDYQLLPSMRVFARYNDATSNTDTGGDATTTRHIGRDRVYLLGADNTFGASISNELRLQYSPAVFSANVMPIELDGATSNLNIQGLEGLPLLSGESVVHISLPNTVSIYQTNFGSQQFQPDATETVTWTHGRHLFKFGGEYRQTTAYYNNGNISRSPYVAYGWTTADSILSNTPSFTASNEPRVDPTSKNLGLFAQDEWRIQPRLSLSLGLRWDFNPPPSVSGIQAYTYTGNINDPSSLALSSKPGGPTYKTTWTNFAPRLGLAYTIRSAPSNELVLRAGAGLFYDLLAPESMFGNGTGVGTSATSTGKTVFPLSASQILVPITNPPTPPYNLEFYAANNLVPPSAIQWNVTIEQALGSKQTVTMGYVGSHGRNLTHFQEYNLAKVNPEFGYAYLFENGPGSNYSSLQAKYERQISHGLQALASYTWSHAIDSASTEEYTALYPLQRGNSNFDVRHNFTAALVYNLPSDYPNRFEAAVLGHWNTDLWFVARTAFPYEPTGPSITDPVTGDIINGELNYNGKYPYVHKAGIPGGRQIDPAIFSVTTEEFGVGNAPRNFLRGFGENQANVAIQRVFPIYEQSELEFRAEAYNIANHPVFGAVNTTCGVTTAGTTCNNSIMGQATSTLSASLGGLSSLYQQGGPRSLQFALRLRF</sequence>
<evidence type="ECO:0000256" key="2">
    <source>
        <dbReference type="ARBA" id="ARBA00022448"/>
    </source>
</evidence>
<dbReference type="SUPFAM" id="SSF49464">
    <property type="entry name" value="Carboxypeptidase regulatory domain-like"/>
    <property type="match status" value="1"/>
</dbReference>
<evidence type="ECO:0000313" key="8">
    <source>
        <dbReference type="EMBL" id="RFU18663.1"/>
    </source>
</evidence>
<keyword evidence="3" id="KW-1134">Transmembrane beta strand</keyword>
<keyword evidence="2" id="KW-0813">Transport</keyword>
<evidence type="ECO:0000256" key="3">
    <source>
        <dbReference type="ARBA" id="ARBA00022452"/>
    </source>
</evidence>
<keyword evidence="8" id="KW-0675">Receptor</keyword>
<dbReference type="InterPro" id="IPR036942">
    <property type="entry name" value="Beta-barrel_TonB_sf"/>
</dbReference>
<dbReference type="Pfam" id="PF25183">
    <property type="entry name" value="OMP_b-brl_4"/>
    <property type="match status" value="1"/>
</dbReference>
<dbReference type="Proteomes" id="UP000264702">
    <property type="component" value="Unassembled WGS sequence"/>
</dbReference>
<organism evidence="8 9">
    <name type="scientific">Paracidobacterium acidisoli</name>
    <dbReference type="NCBI Taxonomy" id="2303751"/>
    <lineage>
        <taxon>Bacteria</taxon>
        <taxon>Pseudomonadati</taxon>
        <taxon>Acidobacteriota</taxon>
        <taxon>Terriglobia</taxon>
        <taxon>Terriglobales</taxon>
        <taxon>Acidobacteriaceae</taxon>
        <taxon>Paracidobacterium</taxon>
    </lineage>
</organism>
<dbReference type="AlphaFoldDB" id="A0A372IW94"/>
<gene>
    <name evidence="8" type="ORF">D0Y96_03725</name>
</gene>
<comment type="caution">
    <text evidence="8">The sequence shown here is derived from an EMBL/GenBank/DDBJ whole genome shotgun (WGS) entry which is preliminary data.</text>
</comment>
<accession>A0A372IW94</accession>
<proteinExistence type="predicted"/>
<feature type="domain" description="TonB-dependent transporter Oar-like beta-barrel" evidence="7">
    <location>
        <begin position="281"/>
        <end position="1065"/>
    </location>
</feature>
<evidence type="ECO:0000256" key="4">
    <source>
        <dbReference type="ARBA" id="ARBA00022692"/>
    </source>
</evidence>
<comment type="subcellular location">
    <subcellularLocation>
        <location evidence="1">Cell outer membrane</location>
        <topology evidence="1">Multi-pass membrane protein</topology>
    </subcellularLocation>
</comment>
<dbReference type="GO" id="GO:0015344">
    <property type="term" value="F:siderophore uptake transmembrane transporter activity"/>
    <property type="evidence" value="ECO:0007669"/>
    <property type="project" value="TreeGrafter"/>
</dbReference>
<keyword evidence="4" id="KW-0812">Transmembrane</keyword>
<dbReference type="PANTHER" id="PTHR30069">
    <property type="entry name" value="TONB-DEPENDENT OUTER MEMBRANE RECEPTOR"/>
    <property type="match status" value="1"/>
</dbReference>
<dbReference type="GO" id="GO:0044718">
    <property type="term" value="P:siderophore transmembrane transport"/>
    <property type="evidence" value="ECO:0007669"/>
    <property type="project" value="TreeGrafter"/>
</dbReference>
<keyword evidence="5" id="KW-0472">Membrane</keyword>
<dbReference type="SUPFAM" id="SSF56935">
    <property type="entry name" value="Porins"/>
    <property type="match status" value="1"/>
</dbReference>
<evidence type="ECO:0000256" key="6">
    <source>
        <dbReference type="ARBA" id="ARBA00023237"/>
    </source>
</evidence>
<dbReference type="InterPro" id="IPR039426">
    <property type="entry name" value="TonB-dep_rcpt-like"/>
</dbReference>
<dbReference type="EMBL" id="QVQT01000001">
    <property type="protein sequence ID" value="RFU18663.1"/>
    <property type="molecule type" value="Genomic_DNA"/>
</dbReference>
<dbReference type="Pfam" id="PF13620">
    <property type="entry name" value="CarboxypepD_reg"/>
    <property type="match status" value="1"/>
</dbReference>
<evidence type="ECO:0000259" key="7">
    <source>
        <dbReference type="Pfam" id="PF25183"/>
    </source>
</evidence>
<keyword evidence="6" id="KW-0998">Cell outer membrane</keyword>
<protein>
    <submittedName>
        <fullName evidence="8">TonB-dependent receptor</fullName>
    </submittedName>
</protein>
<dbReference type="GO" id="GO:0009279">
    <property type="term" value="C:cell outer membrane"/>
    <property type="evidence" value="ECO:0007669"/>
    <property type="project" value="UniProtKB-SubCell"/>
</dbReference>